<organism evidence="1 2">
    <name type="scientific">Arthrobacter sunyaminii</name>
    <dbReference type="NCBI Taxonomy" id="2816859"/>
    <lineage>
        <taxon>Bacteria</taxon>
        <taxon>Bacillati</taxon>
        <taxon>Actinomycetota</taxon>
        <taxon>Actinomycetes</taxon>
        <taxon>Micrococcales</taxon>
        <taxon>Micrococcaceae</taxon>
        <taxon>Arthrobacter</taxon>
    </lineage>
</organism>
<dbReference type="Proteomes" id="UP000680588">
    <property type="component" value="Chromosome"/>
</dbReference>
<evidence type="ECO:0000313" key="2">
    <source>
        <dbReference type="Proteomes" id="UP000680588"/>
    </source>
</evidence>
<keyword evidence="2" id="KW-1185">Reference proteome</keyword>
<proteinExistence type="predicted"/>
<dbReference type="KEGG" id="asun:KG104_13505"/>
<evidence type="ECO:0000313" key="1">
    <source>
        <dbReference type="EMBL" id="QWQ35481.1"/>
    </source>
</evidence>
<dbReference type="AlphaFoldDB" id="A0A975PDP1"/>
<reference evidence="1" key="1">
    <citation type="submission" date="2021-06" db="EMBL/GenBank/DDBJ databases">
        <title>Novel species in genus Arthrobacter.</title>
        <authorList>
            <person name="Zhang G."/>
        </authorList>
    </citation>
    <scope>NUCLEOTIDE SEQUENCE</scope>
    <source>
        <strain evidence="1">Zg-ZUI122</strain>
    </source>
</reference>
<sequence length="190" mass="20853">MEHKLHVLVQLDADPVEAVLQVSGCLTAESCQALPPIVHKAAALLHGNRITVDLTRARHIEREAVALLRSGTGFGKSEVVVKCPDLLPQCPAPKTAPRAHRVHHELFPAQRPSALSWMDLPTDPLDTEALAALPQRTLQALTDRVFHQLDSDHPSAFALEWYSALCGEWARRTGPGAGQSTTKIYDHEYP</sequence>
<dbReference type="EMBL" id="CP076456">
    <property type="protein sequence ID" value="QWQ35481.1"/>
    <property type="molecule type" value="Genomic_DNA"/>
</dbReference>
<protein>
    <recommendedName>
        <fullName evidence="3">STAS domain-containing protein</fullName>
    </recommendedName>
</protein>
<accession>A0A975PDP1</accession>
<name>A0A975PDP1_9MICC</name>
<gene>
    <name evidence="1" type="ORF">KG104_13505</name>
</gene>
<evidence type="ECO:0008006" key="3">
    <source>
        <dbReference type="Google" id="ProtNLM"/>
    </source>
</evidence>
<dbReference type="RefSeq" id="WP_207347971.1">
    <property type="nucleotide sequence ID" value="NZ_CP076456.1"/>
</dbReference>